<gene>
    <name evidence="4" type="ORF">POM99_09425</name>
</gene>
<dbReference type="Gene3D" id="3.40.50.1820">
    <property type="entry name" value="alpha/beta hydrolase"/>
    <property type="match status" value="1"/>
</dbReference>
<dbReference type="Proteomes" id="UP001222770">
    <property type="component" value="Unassembled WGS sequence"/>
</dbReference>
<keyword evidence="1 4" id="KW-0378">Hydrolase</keyword>
<evidence type="ECO:0000313" key="4">
    <source>
        <dbReference type="EMBL" id="MDF8333420.1"/>
    </source>
</evidence>
<comment type="caution">
    <text evidence="4">The sequence shown here is derived from an EMBL/GenBank/DDBJ whole genome shotgun (WGS) entry which is preliminary data.</text>
</comment>
<dbReference type="InterPro" id="IPR029058">
    <property type="entry name" value="AB_hydrolase_fold"/>
</dbReference>
<keyword evidence="5" id="KW-1185">Reference proteome</keyword>
<sequence length="345" mass="36763">MKRFVLLLICLVLGALSAPVLAQGPRPPARLPGPLPTHADKVYVTGVPATDPRKIDLYLPAADGKVHPVVIFTHGSAWLANNGRDDAQVLAEVLNPLGYGVAGVAVRTSAQARFPGQVFDIKAAIRWLRAHAREYALDGARIGIVGESSGGWTAAMAALTGDFGPFEGRLGNPKESSRVQAAIAFYPPTDFTRMDEWALEPCRPQAKTPWERAFCHAASMSPESRLLGCAPAACADKAQFADPIRFISADDPPLMVIHGAADPVVPHAQGEMLYHALARACRTATFVNLPVAGHGPWHGMLTEPKLGYGATIQQTTPADCGATAPVPVTMGWPVLVEFLNAHLKR</sequence>
<dbReference type="SUPFAM" id="SSF53474">
    <property type="entry name" value="alpha/beta-Hydrolases"/>
    <property type="match status" value="1"/>
</dbReference>
<reference evidence="4 5" key="1">
    <citation type="submission" date="2023-03" db="EMBL/GenBank/DDBJ databases">
        <title>Novosphingobium cyanobacteriorum sp. nov., isolated from a eutrophic reservoir during the Microcystis bloom period.</title>
        <authorList>
            <person name="Kang M."/>
            <person name="Le V."/>
            <person name="Ko S.-R."/>
            <person name="Lee S.-A."/>
            <person name="Ahn C.-Y."/>
        </authorList>
    </citation>
    <scope>NUCLEOTIDE SEQUENCE [LARGE SCALE GENOMIC DNA]</scope>
    <source>
        <strain evidence="4 5">HBC54</strain>
    </source>
</reference>
<dbReference type="PANTHER" id="PTHR48081">
    <property type="entry name" value="AB HYDROLASE SUPERFAMILY PROTEIN C4A8.06C"/>
    <property type="match status" value="1"/>
</dbReference>
<feature type="domain" description="BD-FAE-like" evidence="3">
    <location>
        <begin position="55"/>
        <end position="277"/>
    </location>
</feature>
<evidence type="ECO:0000256" key="2">
    <source>
        <dbReference type="SAM" id="SignalP"/>
    </source>
</evidence>
<accession>A0ABT6CK21</accession>
<feature type="signal peptide" evidence="2">
    <location>
        <begin position="1"/>
        <end position="22"/>
    </location>
</feature>
<dbReference type="EMBL" id="JAROCY010000007">
    <property type="protein sequence ID" value="MDF8333420.1"/>
    <property type="molecule type" value="Genomic_DNA"/>
</dbReference>
<dbReference type="InterPro" id="IPR049492">
    <property type="entry name" value="BD-FAE-like_dom"/>
</dbReference>
<feature type="chain" id="PRO_5047256056" evidence="2">
    <location>
        <begin position="23"/>
        <end position="345"/>
    </location>
</feature>
<evidence type="ECO:0000256" key="1">
    <source>
        <dbReference type="ARBA" id="ARBA00022801"/>
    </source>
</evidence>
<organism evidence="4 5">
    <name type="scientific">Novosphingobium cyanobacteriorum</name>
    <dbReference type="NCBI Taxonomy" id="3024215"/>
    <lineage>
        <taxon>Bacteria</taxon>
        <taxon>Pseudomonadati</taxon>
        <taxon>Pseudomonadota</taxon>
        <taxon>Alphaproteobacteria</taxon>
        <taxon>Sphingomonadales</taxon>
        <taxon>Sphingomonadaceae</taxon>
        <taxon>Novosphingobium</taxon>
    </lineage>
</organism>
<dbReference type="GO" id="GO:0016787">
    <property type="term" value="F:hydrolase activity"/>
    <property type="evidence" value="ECO:0007669"/>
    <property type="project" value="UniProtKB-KW"/>
</dbReference>
<evidence type="ECO:0000259" key="3">
    <source>
        <dbReference type="Pfam" id="PF20434"/>
    </source>
</evidence>
<name>A0ABT6CK21_9SPHN</name>
<keyword evidence="2" id="KW-0732">Signal</keyword>
<dbReference type="InterPro" id="IPR050300">
    <property type="entry name" value="GDXG_lipolytic_enzyme"/>
</dbReference>
<protein>
    <submittedName>
        <fullName evidence="4">Alpha/beta hydrolase</fullName>
    </submittedName>
</protein>
<evidence type="ECO:0000313" key="5">
    <source>
        <dbReference type="Proteomes" id="UP001222770"/>
    </source>
</evidence>
<dbReference type="RefSeq" id="WP_277277094.1">
    <property type="nucleotide sequence ID" value="NZ_JAROCY010000007.1"/>
</dbReference>
<proteinExistence type="predicted"/>
<dbReference type="PANTHER" id="PTHR48081:SF13">
    <property type="entry name" value="ALPHA_BETA HYDROLASE"/>
    <property type="match status" value="1"/>
</dbReference>
<dbReference type="Pfam" id="PF20434">
    <property type="entry name" value="BD-FAE"/>
    <property type="match status" value="1"/>
</dbReference>